<reference evidence="2" key="3">
    <citation type="submission" date="2015-04" db="UniProtKB">
        <authorList>
            <consortium name="EnsemblPlants"/>
        </authorList>
    </citation>
    <scope>IDENTIFICATION</scope>
    <source>
        <strain evidence="2">cv. Jemalong A17</strain>
    </source>
</reference>
<proteinExistence type="predicted"/>
<keyword evidence="3" id="KW-1185">Reference proteome</keyword>
<dbReference type="HOGENOM" id="CLU_2641850_0_0_1"/>
<accession>A0A072UJX2</accession>
<reference evidence="1 3" key="1">
    <citation type="journal article" date="2011" name="Nature">
        <title>The Medicago genome provides insight into the evolution of rhizobial symbioses.</title>
        <authorList>
            <person name="Young N.D."/>
            <person name="Debelle F."/>
            <person name="Oldroyd G.E."/>
            <person name="Geurts R."/>
            <person name="Cannon S.B."/>
            <person name="Udvardi M.K."/>
            <person name="Benedito V.A."/>
            <person name="Mayer K.F."/>
            <person name="Gouzy J."/>
            <person name="Schoof H."/>
            <person name="Van de Peer Y."/>
            <person name="Proost S."/>
            <person name="Cook D.R."/>
            <person name="Meyers B.C."/>
            <person name="Spannagl M."/>
            <person name="Cheung F."/>
            <person name="De Mita S."/>
            <person name="Krishnakumar V."/>
            <person name="Gundlach H."/>
            <person name="Zhou S."/>
            <person name="Mudge J."/>
            <person name="Bharti A.K."/>
            <person name="Murray J.D."/>
            <person name="Naoumkina M.A."/>
            <person name="Rosen B."/>
            <person name="Silverstein K.A."/>
            <person name="Tang H."/>
            <person name="Rombauts S."/>
            <person name="Zhao P.X."/>
            <person name="Zhou P."/>
            <person name="Barbe V."/>
            <person name="Bardou P."/>
            <person name="Bechner M."/>
            <person name="Bellec A."/>
            <person name="Berger A."/>
            <person name="Berges H."/>
            <person name="Bidwell S."/>
            <person name="Bisseling T."/>
            <person name="Choisne N."/>
            <person name="Couloux A."/>
            <person name="Denny R."/>
            <person name="Deshpande S."/>
            <person name="Dai X."/>
            <person name="Doyle J.J."/>
            <person name="Dudez A.M."/>
            <person name="Farmer A.D."/>
            <person name="Fouteau S."/>
            <person name="Franken C."/>
            <person name="Gibelin C."/>
            <person name="Gish J."/>
            <person name="Goldstein S."/>
            <person name="Gonzalez A.J."/>
            <person name="Green P.J."/>
            <person name="Hallab A."/>
            <person name="Hartog M."/>
            <person name="Hua A."/>
            <person name="Humphray S.J."/>
            <person name="Jeong D.H."/>
            <person name="Jing Y."/>
            <person name="Jocker A."/>
            <person name="Kenton S.M."/>
            <person name="Kim D.J."/>
            <person name="Klee K."/>
            <person name="Lai H."/>
            <person name="Lang C."/>
            <person name="Lin S."/>
            <person name="Macmil S.L."/>
            <person name="Magdelenat G."/>
            <person name="Matthews L."/>
            <person name="McCorrison J."/>
            <person name="Monaghan E.L."/>
            <person name="Mun J.H."/>
            <person name="Najar F.Z."/>
            <person name="Nicholson C."/>
            <person name="Noirot C."/>
            <person name="O'Bleness M."/>
            <person name="Paule C.R."/>
            <person name="Poulain J."/>
            <person name="Prion F."/>
            <person name="Qin B."/>
            <person name="Qu C."/>
            <person name="Retzel E.F."/>
            <person name="Riddle C."/>
            <person name="Sallet E."/>
            <person name="Samain S."/>
            <person name="Samson N."/>
            <person name="Sanders I."/>
            <person name="Saurat O."/>
            <person name="Scarpelli C."/>
            <person name="Schiex T."/>
            <person name="Segurens B."/>
            <person name="Severin A.J."/>
            <person name="Sherrier D.J."/>
            <person name="Shi R."/>
            <person name="Sims S."/>
            <person name="Singer S.R."/>
            <person name="Sinharoy S."/>
            <person name="Sterck L."/>
            <person name="Viollet A."/>
            <person name="Wang B.B."/>
            <person name="Wang K."/>
            <person name="Wang M."/>
            <person name="Wang X."/>
            <person name="Warfsmann J."/>
            <person name="Weissenbach J."/>
            <person name="White D.D."/>
            <person name="White J.D."/>
            <person name="Wiley G.B."/>
            <person name="Wincker P."/>
            <person name="Xing Y."/>
            <person name="Yang L."/>
            <person name="Yao Z."/>
            <person name="Ying F."/>
            <person name="Zhai J."/>
            <person name="Zhou L."/>
            <person name="Zuber A."/>
            <person name="Denarie J."/>
            <person name="Dixon R.A."/>
            <person name="May G.D."/>
            <person name="Schwartz D.C."/>
            <person name="Rogers J."/>
            <person name="Quetier F."/>
            <person name="Town C.D."/>
            <person name="Roe B.A."/>
        </authorList>
    </citation>
    <scope>NUCLEOTIDE SEQUENCE [LARGE SCALE GENOMIC DNA]</scope>
    <source>
        <strain evidence="1">A17</strain>
        <strain evidence="2 3">cv. Jemalong A17</strain>
    </source>
</reference>
<sequence length="77" mass="8734">MEGTKTTCYSGCGYSHAQNVPIYVLSSLVECVNEFAEELWQFKRKATLELRERIYLLLDFLRPKGTLAFIALGNTGK</sequence>
<evidence type="ECO:0000313" key="3">
    <source>
        <dbReference type="Proteomes" id="UP000002051"/>
    </source>
</evidence>
<dbReference type="EnsemblPlants" id="KEH29721">
    <property type="protein sequence ID" value="KEH29721"/>
    <property type="gene ID" value="MTR_4g050100"/>
</dbReference>
<dbReference type="Proteomes" id="UP000002051">
    <property type="component" value="Chromosome 4"/>
</dbReference>
<protein>
    <submittedName>
        <fullName evidence="1 2">Uncharacterized protein</fullName>
    </submittedName>
</protein>
<evidence type="ECO:0000313" key="1">
    <source>
        <dbReference type="EMBL" id="KEH29721.1"/>
    </source>
</evidence>
<dbReference type="EMBL" id="CM001220">
    <property type="protein sequence ID" value="KEH29721.1"/>
    <property type="molecule type" value="Genomic_DNA"/>
</dbReference>
<reference evidence="1 3" key="2">
    <citation type="journal article" date="2014" name="BMC Genomics">
        <title>An improved genome release (version Mt4.0) for the model legume Medicago truncatula.</title>
        <authorList>
            <person name="Tang H."/>
            <person name="Krishnakumar V."/>
            <person name="Bidwell S."/>
            <person name="Rosen B."/>
            <person name="Chan A."/>
            <person name="Zhou S."/>
            <person name="Gentzbittel L."/>
            <person name="Childs K.L."/>
            <person name="Yandell M."/>
            <person name="Gundlach H."/>
            <person name="Mayer K.F."/>
            <person name="Schwartz D.C."/>
            <person name="Town C.D."/>
        </authorList>
    </citation>
    <scope>GENOME REANNOTATION</scope>
    <source>
        <strain evidence="1">A17</strain>
        <strain evidence="2 3">cv. Jemalong A17</strain>
    </source>
</reference>
<dbReference type="AlphaFoldDB" id="A0A072UJX2"/>
<evidence type="ECO:0000313" key="2">
    <source>
        <dbReference type="EnsemblPlants" id="KEH29721"/>
    </source>
</evidence>
<name>A0A072UJX2_MEDTR</name>
<organism evidence="1 3">
    <name type="scientific">Medicago truncatula</name>
    <name type="common">Barrel medic</name>
    <name type="synonym">Medicago tribuloides</name>
    <dbReference type="NCBI Taxonomy" id="3880"/>
    <lineage>
        <taxon>Eukaryota</taxon>
        <taxon>Viridiplantae</taxon>
        <taxon>Streptophyta</taxon>
        <taxon>Embryophyta</taxon>
        <taxon>Tracheophyta</taxon>
        <taxon>Spermatophyta</taxon>
        <taxon>Magnoliopsida</taxon>
        <taxon>eudicotyledons</taxon>
        <taxon>Gunneridae</taxon>
        <taxon>Pentapetalae</taxon>
        <taxon>rosids</taxon>
        <taxon>fabids</taxon>
        <taxon>Fabales</taxon>
        <taxon>Fabaceae</taxon>
        <taxon>Papilionoideae</taxon>
        <taxon>50 kb inversion clade</taxon>
        <taxon>NPAAA clade</taxon>
        <taxon>Hologalegina</taxon>
        <taxon>IRL clade</taxon>
        <taxon>Trifolieae</taxon>
        <taxon>Medicago</taxon>
    </lineage>
</organism>
<gene>
    <name evidence="1" type="ordered locus">MTR_4g050100</name>
</gene>